<proteinExistence type="predicted"/>
<dbReference type="Proteomes" id="UP001515641">
    <property type="component" value="Unassembled WGS sequence"/>
</dbReference>
<organism evidence="1 2">
    <name type="scientific">Chromobacterium fluminis</name>
    <dbReference type="NCBI Taxonomy" id="3044269"/>
    <lineage>
        <taxon>Bacteria</taxon>
        <taxon>Pseudomonadati</taxon>
        <taxon>Pseudomonadota</taxon>
        <taxon>Betaproteobacteria</taxon>
        <taxon>Neisseriales</taxon>
        <taxon>Chromobacteriaceae</taxon>
        <taxon>Chromobacterium</taxon>
    </lineage>
</organism>
<accession>A0ABX0KW89</accession>
<dbReference type="EMBL" id="JAAOMA010000001">
    <property type="protein sequence ID" value="NHR03787.1"/>
    <property type="molecule type" value="Genomic_DNA"/>
</dbReference>
<sequence length="195" mass="21481">MYRLTKQPDGVIRVVDGAYIPKGHRWWDEYELWLQQGNQPEPQFVLGELQEQLLRDIDIATDVARNEALGSELRLAEYQRAAAEAQAFKDAGYKGEAPPAVRSWAEAKGWDGQQAADSILAKTTACEQALYAIRDARLKGKEAVRQAADETAARTAADEAVSQLRLLAADDFAADAPEAEAGRAGGLFKFFSKRL</sequence>
<gene>
    <name evidence="1" type="ORF">HA052_01135</name>
</gene>
<keyword evidence="2" id="KW-1185">Reference proteome</keyword>
<name>A0ABX0KW89_9NEIS</name>
<evidence type="ECO:0000313" key="2">
    <source>
        <dbReference type="Proteomes" id="UP001515641"/>
    </source>
</evidence>
<dbReference type="RefSeq" id="WP_166450459.1">
    <property type="nucleotide sequence ID" value="NZ_JAAOMA010000001.1"/>
</dbReference>
<evidence type="ECO:0000313" key="1">
    <source>
        <dbReference type="EMBL" id="NHR03787.1"/>
    </source>
</evidence>
<comment type="caution">
    <text evidence="1">The sequence shown here is derived from an EMBL/GenBank/DDBJ whole genome shotgun (WGS) entry which is preliminary data.</text>
</comment>
<reference evidence="1 2" key="1">
    <citation type="submission" date="2020-03" db="EMBL/GenBank/DDBJ databases">
        <title>Draft genome sequence of environmentally isolated cultures.</title>
        <authorList>
            <person name="Wilson H.S."/>
            <person name="De Leon M.E."/>
        </authorList>
    </citation>
    <scope>NUCLEOTIDE SEQUENCE [LARGE SCALE GENOMIC DNA]</scope>
    <source>
        <strain evidence="1 2">HSC-31F16</strain>
    </source>
</reference>
<protein>
    <submittedName>
        <fullName evidence="1">Phage tail protein</fullName>
    </submittedName>
</protein>